<feature type="domain" description="Integrase core" evidence="1">
    <location>
        <begin position="139"/>
        <end position="317"/>
    </location>
</feature>
<dbReference type="Gene3D" id="3.80.10.10">
    <property type="entry name" value="Ribonuclease Inhibitor"/>
    <property type="match status" value="1"/>
</dbReference>
<organism evidence="2 3">
    <name type="scientific">Mycena citricolor</name>
    <dbReference type="NCBI Taxonomy" id="2018698"/>
    <lineage>
        <taxon>Eukaryota</taxon>
        <taxon>Fungi</taxon>
        <taxon>Dikarya</taxon>
        <taxon>Basidiomycota</taxon>
        <taxon>Agaricomycotina</taxon>
        <taxon>Agaricomycetes</taxon>
        <taxon>Agaricomycetidae</taxon>
        <taxon>Agaricales</taxon>
        <taxon>Marasmiineae</taxon>
        <taxon>Mycenaceae</taxon>
        <taxon>Mycena</taxon>
    </lineage>
</organism>
<dbReference type="InterPro" id="IPR032675">
    <property type="entry name" value="LRR_dom_sf"/>
</dbReference>
<dbReference type="InterPro" id="IPR058913">
    <property type="entry name" value="Integrase_dom_put"/>
</dbReference>
<dbReference type="SUPFAM" id="SSF52047">
    <property type="entry name" value="RNI-like"/>
    <property type="match status" value="1"/>
</dbReference>
<accession>A0AAD2JVH3</accession>
<dbReference type="EMBL" id="CAVNYO010000045">
    <property type="protein sequence ID" value="CAK5263786.1"/>
    <property type="molecule type" value="Genomic_DNA"/>
</dbReference>
<dbReference type="Proteomes" id="UP001295794">
    <property type="component" value="Unassembled WGS sequence"/>
</dbReference>
<evidence type="ECO:0000259" key="1">
    <source>
        <dbReference type="Pfam" id="PF24764"/>
    </source>
</evidence>
<evidence type="ECO:0000313" key="3">
    <source>
        <dbReference type="Proteomes" id="UP001295794"/>
    </source>
</evidence>
<dbReference type="AlphaFoldDB" id="A0AAD2JVH3"/>
<evidence type="ECO:0000313" key="2">
    <source>
        <dbReference type="EMBL" id="CAK5263786.1"/>
    </source>
</evidence>
<dbReference type="PANTHER" id="PTHR46177:SF1">
    <property type="entry name" value="INTEGRASE CATALYTIC DOMAIN-CONTAINING PROTEIN"/>
    <property type="match status" value="1"/>
</dbReference>
<keyword evidence="3" id="KW-1185">Reference proteome</keyword>
<dbReference type="Pfam" id="PF24764">
    <property type="entry name" value="rva_4"/>
    <property type="match status" value="1"/>
</dbReference>
<sequence length="957" mass="108932">MGRNQHKPIPPAEDLQPFIAKYWKQNKSDVAILALLKKHHIDLSKYGLEIASFRKIREKLGYIRARAQGHTVESIVTPISKLRITYPKAGGREMVSLLFHEENIRVARETVMHYFRVYEPDLVRERRQRHFKRKRFWAAGANDIWAVDQHDKWKYKFGLALHTGIDPFLGLIHWMRIWWNNNNPRLILSYYLDVIKNLGVMPLVSQSDPGSENVGLANGHTQLRHYQDPSLVGTSQHCWMREKKNVKPEITWSQMRRRFTPGFEDILDFGVNQGWYDPGVLLEALVFRWVFIPWLQAELDNYRNRVNNTAKRHDRNKILPNGVPSHMFEFPEDYAILDFKIKADPVGIQKVRDMYAPPDHEIFQLVPLDFEVLISQIYRDIGEPPVNRKSCWEVYRRLLSEFNKLNELHVMHQSAHWTRALEMASNEYPDKIEVLPNLKELRGGEDVVGPGAYMGGVNQDPQHYARLGEMLNEIEPDLGPVEEEPESLYAWFSDEEDDLVADGDWDRVLKYAGRVKRLLTLNSGEPPSITQRCMEMLHMTMPPGSGSLLFPHLVSLSWCESQGMTHLHVLLSPRLRTLVLRCLQADQQALFFSALPIIAARCPLLRDVVLDVDLDEQDRLSADSVNTSLVHLFRTLGNLERLDVPLLDAKTLQAIAAVSNLRKLTLSVIPGADFTDLSEWPCSFVHLRALSVQEITIDLAVKLVELCAGSPMEVLQLTWTSGPSPGHSNLPALTKAMAANEEWRHSLVSLTVKFDQYVTETPVATPQGIAFSVLEPLIVFTELRTLCITTPDPPSLTSPELREATAGWSRLESLTLEPWSPFCAVPETHIQSLACVVQNCPALLTLTIRPLRTAGLVLSDALAGFKYEPPFSPLKTLDVGRSPLESEPTPTDIAQFLSALFPNLEELWFSPEITEPILHPGNPAANDSAWKGRWDWVQQLILVLCEVREEGRTGVFF</sequence>
<name>A0AAD2JVH3_9AGAR</name>
<protein>
    <recommendedName>
        <fullName evidence="1">Integrase core domain-containing protein</fullName>
    </recommendedName>
</protein>
<proteinExistence type="predicted"/>
<dbReference type="PANTHER" id="PTHR46177">
    <property type="entry name" value="INTEGRASE CATALYTIC DOMAIN-CONTAINING PROTEIN"/>
    <property type="match status" value="1"/>
</dbReference>
<comment type="caution">
    <text evidence="2">The sequence shown here is derived from an EMBL/GenBank/DDBJ whole genome shotgun (WGS) entry which is preliminary data.</text>
</comment>
<gene>
    <name evidence="2" type="ORF">MYCIT1_LOCUS3435</name>
</gene>
<reference evidence="2" key="1">
    <citation type="submission" date="2023-11" db="EMBL/GenBank/DDBJ databases">
        <authorList>
            <person name="De Vega J J."/>
            <person name="De Vega J J."/>
        </authorList>
    </citation>
    <scope>NUCLEOTIDE SEQUENCE</scope>
</reference>